<dbReference type="InterPro" id="IPR038545">
    <property type="entry name" value="Znf_DBF_sf"/>
</dbReference>
<keyword evidence="3" id="KW-0862">Zinc</keyword>
<evidence type="ECO:0000256" key="2">
    <source>
        <dbReference type="ARBA" id="ARBA00022771"/>
    </source>
</evidence>
<dbReference type="PROSITE" id="PS51265">
    <property type="entry name" value="ZF_DBF4"/>
    <property type="match status" value="1"/>
</dbReference>
<feature type="compositionally biased region" description="Polar residues" evidence="5">
    <location>
        <begin position="1365"/>
        <end position="1379"/>
    </location>
</feature>
<evidence type="ECO:0000256" key="1">
    <source>
        <dbReference type="ARBA" id="ARBA00022723"/>
    </source>
</evidence>
<feature type="compositionally biased region" description="Basic residues" evidence="5">
    <location>
        <begin position="707"/>
        <end position="720"/>
    </location>
</feature>
<dbReference type="Pfam" id="PF07535">
    <property type="entry name" value="zf-DBF"/>
    <property type="match status" value="1"/>
</dbReference>
<evidence type="ECO:0000313" key="7">
    <source>
        <dbReference type="EMBL" id="KAK3930587.1"/>
    </source>
</evidence>
<feature type="compositionally biased region" description="Basic residues" evidence="5">
    <location>
        <begin position="333"/>
        <end position="343"/>
    </location>
</feature>
<dbReference type="PANTHER" id="PTHR15375:SF26">
    <property type="entry name" value="PROTEIN CHIFFON"/>
    <property type="match status" value="1"/>
</dbReference>
<feature type="compositionally biased region" description="Polar residues" evidence="5">
    <location>
        <begin position="1335"/>
        <end position="1351"/>
    </location>
</feature>
<evidence type="ECO:0000256" key="4">
    <source>
        <dbReference type="PROSITE-ProRule" id="PRU00600"/>
    </source>
</evidence>
<feature type="region of interest" description="Disordered" evidence="5">
    <location>
        <begin position="1085"/>
        <end position="1131"/>
    </location>
</feature>
<feature type="compositionally biased region" description="Polar residues" evidence="5">
    <location>
        <begin position="155"/>
        <end position="166"/>
    </location>
</feature>
<dbReference type="Proteomes" id="UP001219518">
    <property type="component" value="Unassembled WGS sequence"/>
</dbReference>
<proteinExistence type="predicted"/>
<dbReference type="GO" id="GO:0031431">
    <property type="term" value="C:Dbf4-dependent protein kinase complex"/>
    <property type="evidence" value="ECO:0007669"/>
    <property type="project" value="TreeGrafter"/>
</dbReference>
<dbReference type="InterPro" id="IPR051590">
    <property type="entry name" value="Replication_Regulatory_Kinase"/>
</dbReference>
<keyword evidence="2 4" id="KW-0863">Zinc-finger</keyword>
<feature type="compositionally biased region" description="Low complexity" evidence="5">
    <location>
        <begin position="901"/>
        <end position="914"/>
    </location>
</feature>
<comment type="caution">
    <text evidence="7">The sequence shown here is derived from an EMBL/GenBank/DDBJ whole genome shotgun (WGS) entry which is preliminary data.</text>
</comment>
<feature type="region of interest" description="Disordered" evidence="5">
    <location>
        <begin position="950"/>
        <end position="971"/>
    </location>
</feature>
<feature type="region of interest" description="Disordered" evidence="5">
    <location>
        <begin position="635"/>
        <end position="720"/>
    </location>
</feature>
<dbReference type="PANTHER" id="PTHR15375">
    <property type="entry name" value="ACTIVATOR OF S-PHASE KINASE-RELATED"/>
    <property type="match status" value="1"/>
</dbReference>
<evidence type="ECO:0000313" key="8">
    <source>
        <dbReference type="Proteomes" id="UP001219518"/>
    </source>
</evidence>
<dbReference type="InterPro" id="IPR006572">
    <property type="entry name" value="Znf_DBF"/>
</dbReference>
<protein>
    <submittedName>
        <fullName evidence="7">Protein chiffon</fullName>
    </submittedName>
</protein>
<dbReference type="GO" id="GO:0008270">
    <property type="term" value="F:zinc ion binding"/>
    <property type="evidence" value="ECO:0007669"/>
    <property type="project" value="UniProtKB-KW"/>
</dbReference>
<feature type="compositionally biased region" description="Basic residues" evidence="5">
    <location>
        <begin position="1353"/>
        <end position="1364"/>
    </location>
</feature>
<reference evidence="7" key="1">
    <citation type="submission" date="2021-07" db="EMBL/GenBank/DDBJ databases">
        <authorList>
            <person name="Catto M.A."/>
            <person name="Jacobson A."/>
            <person name="Kennedy G."/>
            <person name="Labadie P."/>
            <person name="Hunt B.G."/>
            <person name="Srinivasan R."/>
        </authorList>
    </citation>
    <scope>NUCLEOTIDE SEQUENCE</scope>
    <source>
        <strain evidence="7">PL_HMW_Pooled</strain>
        <tissue evidence="7">Head</tissue>
    </source>
</reference>
<feature type="region of interest" description="Disordered" evidence="5">
    <location>
        <begin position="1309"/>
        <end position="1402"/>
    </location>
</feature>
<feature type="region of interest" description="Disordered" evidence="5">
    <location>
        <begin position="1150"/>
        <end position="1197"/>
    </location>
</feature>
<feature type="region of interest" description="Disordered" evidence="5">
    <location>
        <begin position="129"/>
        <end position="190"/>
    </location>
</feature>
<evidence type="ECO:0000256" key="5">
    <source>
        <dbReference type="SAM" id="MobiDB-lite"/>
    </source>
</evidence>
<feature type="compositionally biased region" description="Basic and acidic residues" evidence="5">
    <location>
        <begin position="647"/>
        <end position="674"/>
    </location>
</feature>
<feature type="domain" description="DBF4-type" evidence="6">
    <location>
        <begin position="403"/>
        <end position="452"/>
    </location>
</feature>
<feature type="compositionally biased region" description="Basic and acidic residues" evidence="5">
    <location>
        <begin position="688"/>
        <end position="706"/>
    </location>
</feature>
<dbReference type="GO" id="GO:0043539">
    <property type="term" value="F:protein serine/threonine kinase activator activity"/>
    <property type="evidence" value="ECO:0007669"/>
    <property type="project" value="TreeGrafter"/>
</dbReference>
<evidence type="ECO:0000259" key="6">
    <source>
        <dbReference type="PROSITE" id="PS51265"/>
    </source>
</evidence>
<feature type="compositionally biased region" description="Basic and acidic residues" evidence="5">
    <location>
        <begin position="308"/>
        <end position="321"/>
    </location>
</feature>
<dbReference type="GO" id="GO:1901987">
    <property type="term" value="P:regulation of cell cycle phase transition"/>
    <property type="evidence" value="ECO:0007669"/>
    <property type="project" value="TreeGrafter"/>
</dbReference>
<feature type="compositionally biased region" description="Low complexity" evidence="5">
    <location>
        <begin position="601"/>
        <end position="614"/>
    </location>
</feature>
<sequence length="1416" mass="156697">MVLSPTKSKKPPVTKQAPTSRSQYGGRGRLGLDGYPSCTLLGQICGGPVEPETEVVAVVPREGREVRGEMVAAMPTTLVFPMEAEQGVRGCEVARVVNPFIHNKIDLVITDRAEWGGAVQKGVVGSPLYAGQTPRPSPSPSPLPHLFSPAASPAGNSRGSNFSPATLDSPGESNGGGRRQPKSRAEAMLERVRSQPQFITKDPLIDAQNWGLTIWGVEKISKLLLKIAHSLKKSCSDSPLTSSRRKSDSGLPKVKVRTGKFFLKIEATDRQHRPSYKDLPCWPSINLDSEPGTSPFVLKPASNCKNQSKPELKVNKDKKETPAPSQCKGSKPVLRRSPRKRNSPTKVQSPLKRNACAVHPPRKGSNFVFQDSESLNLVPPRPPSKRHPERSLFPEIKKETDLYEPLPGYCEICKVDYQDLRRHCQTQAHKEYALNVDNYAQLDCRINSQSLNLEAFYYSLFPVNTRSSEPEDKTSPLAEKGEDADSNVTASIMRQPVDDRNLPSKMVGRKETLEVQCNGISNHVQTRFTCNKGDRENINGIFLDERLTASQIRKKRSISVSCKDLLEIAPGNERTHYLRSGRPARSELSQLSPALSDNSHPLLNSNSQQPLLSPTLSERGHNLRTRSQLWNNVIEEDPLPSPNNAVELHKPDKLIDKVEHPEKGEKSEKVEFSEKSGSQEFIASAVPQKEESEKEAKESNVRELRPPRTHSRNRSIRRKRLSAEEKLIEDNRGYYKVEVLNSKLRSTGYFVQSNQADGTVNGECPSSVQNRTGSQEEKEPVVVRFKKVRRSELSVLSDEAENFMFGEQTRSETNSENSTESDDEEEEGEEDEEEDEDGGEDDDESGGTDSNGLSENGTDSSRSRSSQRNGRRSSSSRRGREQPNRIRLKVGSDGNYKRCSAGESGSSSQLNSSETNGFRKCRKRRTQAEAFINDNSDYYKFELAGSRLRVHGSPTASRENEDSPNPEKSKIPGIEDLVLKEIIDGTPCPVDNLHFSFESVPSSEVWFHTFQRQDRGDELVFPVVGEPSAVILPYQLPRRDMGIGQRSVGKRRSKNSVRLPRKSPRCHASTLAILSSVVKRRSSKEPEIVATTECVPNEAAPSESKNATVKQPQSGTQAQASEAAKSTDHANGEEEIQVIARNIDSMLGLVPGSSSDVDKEAEVSQPKSYVKGRSRKKQTVKPIPSSLPGIAECVPESDRDRDPSLHYLIDPAILDELSCTCDVVSDPRGGPAIDFMSLLDSYSDCCCIVEESSADLGIDASCNSSECGTSSTCEADRRLKKKRKRRNMTGWDKPKRRCILRRDVLGAVPEEVDNNKEQSSKGSIEEPDSALVSPDSESSVVKLPNSISSPPSFKRKCGIKRKLRSSLSITDSSRKSNGPGQPRINVIKIEKDGEVSVPSKKGKCRKVRRIGWSKAR</sequence>
<feature type="compositionally biased region" description="Polar residues" evidence="5">
    <location>
        <begin position="755"/>
        <end position="773"/>
    </location>
</feature>
<feature type="compositionally biased region" description="Acidic residues" evidence="5">
    <location>
        <begin position="819"/>
        <end position="846"/>
    </location>
</feature>
<feature type="compositionally biased region" description="Basic residues" evidence="5">
    <location>
        <begin position="1170"/>
        <end position="1179"/>
    </location>
</feature>
<name>A0AAE1HZ69_9NEOP</name>
<dbReference type="SMART" id="SM00586">
    <property type="entry name" value="ZnF_DBF"/>
    <property type="match status" value="1"/>
</dbReference>
<dbReference type="EMBL" id="JAHWGI010001411">
    <property type="protein sequence ID" value="KAK3930587.1"/>
    <property type="molecule type" value="Genomic_DNA"/>
</dbReference>
<feature type="region of interest" description="Disordered" evidence="5">
    <location>
        <begin position="297"/>
        <end position="366"/>
    </location>
</feature>
<organism evidence="7 8">
    <name type="scientific">Frankliniella fusca</name>
    <dbReference type="NCBI Taxonomy" id="407009"/>
    <lineage>
        <taxon>Eukaryota</taxon>
        <taxon>Metazoa</taxon>
        <taxon>Ecdysozoa</taxon>
        <taxon>Arthropoda</taxon>
        <taxon>Hexapoda</taxon>
        <taxon>Insecta</taxon>
        <taxon>Pterygota</taxon>
        <taxon>Neoptera</taxon>
        <taxon>Paraneoptera</taxon>
        <taxon>Thysanoptera</taxon>
        <taxon>Terebrantia</taxon>
        <taxon>Thripoidea</taxon>
        <taxon>Thripidae</taxon>
        <taxon>Frankliniella</taxon>
    </lineage>
</organism>
<keyword evidence="8" id="KW-1185">Reference proteome</keyword>
<accession>A0AAE1HZ69</accession>
<evidence type="ECO:0000256" key="3">
    <source>
        <dbReference type="ARBA" id="ARBA00022833"/>
    </source>
</evidence>
<gene>
    <name evidence="7" type="ORF">KUF71_005321</name>
</gene>
<dbReference type="GO" id="GO:0003676">
    <property type="term" value="F:nucleic acid binding"/>
    <property type="evidence" value="ECO:0007669"/>
    <property type="project" value="InterPro"/>
</dbReference>
<feature type="compositionally biased region" description="Basic and acidic residues" evidence="5">
    <location>
        <begin position="468"/>
        <end position="483"/>
    </location>
</feature>
<feature type="region of interest" description="Disordered" evidence="5">
    <location>
        <begin position="466"/>
        <end position="488"/>
    </location>
</feature>
<feature type="compositionally biased region" description="Polar residues" evidence="5">
    <location>
        <begin position="1103"/>
        <end position="1120"/>
    </location>
</feature>
<keyword evidence="1" id="KW-0479">Metal-binding</keyword>
<feature type="compositionally biased region" description="Basic and acidic residues" evidence="5">
    <location>
        <begin position="958"/>
        <end position="970"/>
    </location>
</feature>
<feature type="region of interest" description="Disordered" evidence="5">
    <location>
        <begin position="1"/>
        <end position="28"/>
    </location>
</feature>
<feature type="region of interest" description="Disordered" evidence="5">
    <location>
        <begin position="592"/>
        <end position="616"/>
    </location>
</feature>
<feature type="compositionally biased region" description="Low complexity" evidence="5">
    <location>
        <begin position="144"/>
        <end position="154"/>
    </location>
</feature>
<dbReference type="GO" id="GO:0010571">
    <property type="term" value="P:positive regulation of nuclear cell cycle DNA replication"/>
    <property type="evidence" value="ECO:0007669"/>
    <property type="project" value="TreeGrafter"/>
</dbReference>
<reference evidence="7" key="2">
    <citation type="journal article" date="2023" name="BMC Genomics">
        <title>Pest status, molecular evolution, and epigenetic factors derived from the genome assembly of Frankliniella fusca, a thysanopteran phytovirus vector.</title>
        <authorList>
            <person name="Catto M.A."/>
            <person name="Labadie P.E."/>
            <person name="Jacobson A.L."/>
            <person name="Kennedy G.G."/>
            <person name="Srinivasan R."/>
            <person name="Hunt B.G."/>
        </authorList>
    </citation>
    <scope>NUCLEOTIDE SEQUENCE</scope>
    <source>
        <strain evidence="7">PL_HMW_Pooled</strain>
    </source>
</reference>
<feature type="region of interest" description="Disordered" evidence="5">
    <location>
        <begin position="755"/>
        <end position="922"/>
    </location>
</feature>
<dbReference type="Gene3D" id="6.10.250.3410">
    <property type="entry name" value="DBF zinc finger"/>
    <property type="match status" value="1"/>
</dbReference>